<protein>
    <submittedName>
        <fullName evidence="1">Beta protein</fullName>
    </submittedName>
</protein>
<keyword evidence="2" id="KW-1185">Reference proteome</keyword>
<dbReference type="Proteomes" id="UP001157328">
    <property type="component" value="Segment"/>
</dbReference>
<proteinExistence type="predicted"/>
<dbReference type="EMBL" id="OK086697">
    <property type="protein sequence ID" value="UNP42114.1"/>
    <property type="molecule type" value="Viral_cRNA"/>
</dbReference>
<accession>A0AAX3A7P3</accession>
<dbReference type="RefSeq" id="YP_010805462.1">
    <property type="nucleotide sequence ID" value="NC_077153.1"/>
</dbReference>
<evidence type="ECO:0000313" key="1">
    <source>
        <dbReference type="EMBL" id="UNP42114.1"/>
    </source>
</evidence>
<dbReference type="GeneID" id="80544362"/>
<name>A0AAX3A7P3_9RHAB</name>
<evidence type="ECO:0000313" key="2">
    <source>
        <dbReference type="Proteomes" id="UP001157328"/>
    </source>
</evidence>
<sequence>MLALVEIEILNCSLHNITYDLVITKIERLLTTKHYIESTFSLTLNSNAYIGPGHTRMRMLAISRINNHSYFHQYAEYEEIIQGNLIMIRINITEA</sequence>
<organism evidence="1 2">
    <name type="scientific">Porcine ephemerovirus 1</name>
    <dbReference type="NCBI Taxonomy" id="2928256"/>
    <lineage>
        <taxon>Viruses</taxon>
        <taxon>Riboviria</taxon>
        <taxon>Orthornavirae</taxon>
        <taxon>Negarnaviricota</taxon>
        <taxon>Haploviricotina</taxon>
        <taxon>Monjiviricetes</taxon>
        <taxon>Mononegavirales</taxon>
        <taxon>Rhabdoviridae</taxon>
        <taxon>Alpharhabdovirinae</taxon>
        <taxon>Ephemerovirus</taxon>
        <taxon>Ephemerovirus henan</taxon>
    </lineage>
</organism>
<reference evidence="1 2" key="1">
    <citation type="journal article" date="2022" name="Infect. Genet. Evol.">
        <title>Identification of two novel ephemeroviruses in pigs infected by classical swine fever virus.</title>
        <authorList>
            <person name="Wu Q."/>
            <person name="Yang Z."/>
            <person name="Lu Z."/>
            <person name="Mi S."/>
            <person name="Feng Y."/>
            <person name="He B."/>
            <person name="Zhu G."/>
            <person name="Gong W."/>
            <person name="Tu C."/>
        </authorList>
    </citation>
    <scope>NUCLEOTIDE SEQUENCE [LARGE SCALE GENOMIC DNA]</scope>
    <source>
        <strain evidence="1">HeN10</strain>
    </source>
</reference>
<dbReference type="KEGG" id="vg:80544362"/>